<evidence type="ECO:0000313" key="2">
    <source>
        <dbReference type="EMBL" id="KAL1507786.1"/>
    </source>
</evidence>
<keyword evidence="3" id="KW-1185">Reference proteome</keyword>
<sequence>MSGRGDEEGTAQAAAAEVDRGPSTSASEDADASSDGSDESSDSPAGSASLYPSRHTLHLNGHSWSFENTIPLVLAAARQLRIPIARNARLLWIADEALLDQYSEEEAAALQSVPSSPLSAEVERYYSNLFAERSEDVKLKVEPAVAEDAASLAALEQAIAEKRARSRRERKKERRAERRRSLALREARLSNITERYTQEVEAIDELAAAGGGSPHHPLSPRAAVWPADVSGGGGGGGGVSSRLPRIESATMSLDQMGQAEEAAEAAPTPAFALGDRVEVDFDDEGWFKGEVSAHEWRDGAAVYQVKLDMGEFADSVVGSEIRAERVSAEGGSESSCEQVAHTRSDALSGFDALSVGDELSEASMDEELQMHCRLTDRGVDWSFIAEERVTWSHPTLSSLRAHDDRYPRWEAAKPGL</sequence>
<gene>
    <name evidence="2" type="ORF">AB1Y20_007396</name>
</gene>
<organism evidence="2 3">
    <name type="scientific">Prymnesium parvum</name>
    <name type="common">Toxic golden alga</name>
    <dbReference type="NCBI Taxonomy" id="97485"/>
    <lineage>
        <taxon>Eukaryota</taxon>
        <taxon>Haptista</taxon>
        <taxon>Haptophyta</taxon>
        <taxon>Prymnesiophyceae</taxon>
        <taxon>Prymnesiales</taxon>
        <taxon>Prymnesiaceae</taxon>
        <taxon>Prymnesium</taxon>
    </lineage>
</organism>
<reference evidence="2 3" key="1">
    <citation type="journal article" date="2024" name="Science">
        <title>Giant polyketide synthase enzymes in the biosynthesis of giant marine polyether toxins.</title>
        <authorList>
            <person name="Fallon T.R."/>
            <person name="Shende V.V."/>
            <person name="Wierzbicki I.H."/>
            <person name="Pendleton A.L."/>
            <person name="Watervoot N.F."/>
            <person name="Auber R.P."/>
            <person name="Gonzalez D.J."/>
            <person name="Wisecaver J.H."/>
            <person name="Moore B.S."/>
        </authorList>
    </citation>
    <scope>NUCLEOTIDE SEQUENCE [LARGE SCALE GENOMIC DNA]</scope>
    <source>
        <strain evidence="2 3">12B1</strain>
    </source>
</reference>
<name>A0AB34IXE9_PRYPA</name>
<evidence type="ECO:0000256" key="1">
    <source>
        <dbReference type="SAM" id="MobiDB-lite"/>
    </source>
</evidence>
<feature type="region of interest" description="Disordered" evidence="1">
    <location>
        <begin position="1"/>
        <end position="49"/>
    </location>
</feature>
<feature type="region of interest" description="Disordered" evidence="1">
    <location>
        <begin position="208"/>
        <end position="243"/>
    </location>
</feature>
<evidence type="ECO:0000313" key="3">
    <source>
        <dbReference type="Proteomes" id="UP001515480"/>
    </source>
</evidence>
<feature type="compositionally biased region" description="Gly residues" evidence="1">
    <location>
        <begin position="230"/>
        <end position="239"/>
    </location>
</feature>
<proteinExistence type="predicted"/>
<dbReference type="EMBL" id="JBGBPQ010000017">
    <property type="protein sequence ID" value="KAL1507786.1"/>
    <property type="molecule type" value="Genomic_DNA"/>
</dbReference>
<feature type="compositionally biased region" description="Acidic residues" evidence="1">
    <location>
        <begin position="28"/>
        <end position="41"/>
    </location>
</feature>
<accession>A0AB34IXE9</accession>
<protein>
    <submittedName>
        <fullName evidence="2">Uncharacterized protein</fullName>
    </submittedName>
</protein>
<comment type="caution">
    <text evidence="2">The sequence shown here is derived from an EMBL/GenBank/DDBJ whole genome shotgun (WGS) entry which is preliminary data.</text>
</comment>
<dbReference type="AlphaFoldDB" id="A0AB34IXE9"/>
<dbReference type="Proteomes" id="UP001515480">
    <property type="component" value="Unassembled WGS sequence"/>
</dbReference>